<dbReference type="PRINTS" id="PR01438">
    <property type="entry name" value="UNVRSLSTRESS"/>
</dbReference>
<evidence type="ECO:0000313" key="3">
    <source>
        <dbReference type="EMBL" id="HIV74782.1"/>
    </source>
</evidence>
<dbReference type="AlphaFoldDB" id="A0A9D1PMI3"/>
<comment type="similarity">
    <text evidence="1">Belongs to the universal stress protein A family.</text>
</comment>
<accession>A0A9D1PMI3</accession>
<dbReference type="SUPFAM" id="SSF52402">
    <property type="entry name" value="Adenine nucleotide alpha hydrolases-like"/>
    <property type="match status" value="1"/>
</dbReference>
<dbReference type="InterPro" id="IPR006016">
    <property type="entry name" value="UspA"/>
</dbReference>
<evidence type="ECO:0000256" key="1">
    <source>
        <dbReference type="ARBA" id="ARBA00008791"/>
    </source>
</evidence>
<organism evidence="3 4">
    <name type="scientific">Candidatus Pseudogracilibacillus intestinigallinarum</name>
    <dbReference type="NCBI Taxonomy" id="2838742"/>
    <lineage>
        <taxon>Bacteria</taxon>
        <taxon>Bacillati</taxon>
        <taxon>Bacillota</taxon>
        <taxon>Bacilli</taxon>
        <taxon>Bacillales</taxon>
        <taxon>Bacillaceae</taxon>
        <taxon>Pseudogracilibacillus</taxon>
    </lineage>
</organism>
<dbReference type="PANTHER" id="PTHR46268">
    <property type="entry name" value="STRESS RESPONSE PROTEIN NHAX"/>
    <property type="match status" value="1"/>
</dbReference>
<gene>
    <name evidence="3" type="ORF">H9895_06880</name>
</gene>
<evidence type="ECO:0000259" key="2">
    <source>
        <dbReference type="Pfam" id="PF00582"/>
    </source>
</evidence>
<dbReference type="EMBL" id="DXHX01000108">
    <property type="protein sequence ID" value="HIV74782.1"/>
    <property type="molecule type" value="Genomic_DNA"/>
</dbReference>
<dbReference type="PANTHER" id="PTHR46268:SF6">
    <property type="entry name" value="UNIVERSAL STRESS PROTEIN UP12"/>
    <property type="match status" value="1"/>
</dbReference>
<dbReference type="InterPro" id="IPR006015">
    <property type="entry name" value="Universal_stress_UspA"/>
</dbReference>
<dbReference type="Proteomes" id="UP000823937">
    <property type="component" value="Unassembled WGS sequence"/>
</dbReference>
<dbReference type="InterPro" id="IPR014729">
    <property type="entry name" value="Rossmann-like_a/b/a_fold"/>
</dbReference>
<reference evidence="3" key="2">
    <citation type="submission" date="2021-04" db="EMBL/GenBank/DDBJ databases">
        <authorList>
            <person name="Gilroy R."/>
        </authorList>
    </citation>
    <scope>NUCLEOTIDE SEQUENCE</scope>
    <source>
        <strain evidence="3">CHK169-2315</strain>
    </source>
</reference>
<proteinExistence type="inferred from homology"/>
<dbReference type="Pfam" id="PF00582">
    <property type="entry name" value="Usp"/>
    <property type="match status" value="1"/>
</dbReference>
<reference evidence="3" key="1">
    <citation type="journal article" date="2021" name="PeerJ">
        <title>Extensive microbial diversity within the chicken gut microbiome revealed by metagenomics and culture.</title>
        <authorList>
            <person name="Gilroy R."/>
            <person name="Ravi A."/>
            <person name="Getino M."/>
            <person name="Pursley I."/>
            <person name="Horton D.L."/>
            <person name="Alikhan N.F."/>
            <person name="Baker D."/>
            <person name="Gharbi K."/>
            <person name="Hall N."/>
            <person name="Watson M."/>
            <person name="Adriaenssens E.M."/>
            <person name="Foster-Nyarko E."/>
            <person name="Jarju S."/>
            <person name="Secka A."/>
            <person name="Antonio M."/>
            <person name="Oren A."/>
            <person name="Chaudhuri R.R."/>
            <person name="La Ragione R."/>
            <person name="Hildebrand F."/>
            <person name="Pallen M.J."/>
        </authorList>
    </citation>
    <scope>NUCLEOTIDE SEQUENCE</scope>
    <source>
        <strain evidence="3">CHK169-2315</strain>
    </source>
</reference>
<comment type="caution">
    <text evidence="3">The sequence shown here is derived from an EMBL/GenBank/DDBJ whole genome shotgun (WGS) entry which is preliminary data.</text>
</comment>
<evidence type="ECO:0000313" key="4">
    <source>
        <dbReference type="Proteomes" id="UP000823937"/>
    </source>
</evidence>
<dbReference type="Gene3D" id="3.40.50.620">
    <property type="entry name" value="HUPs"/>
    <property type="match status" value="1"/>
</dbReference>
<protein>
    <submittedName>
        <fullName evidence="3">Universal stress protein</fullName>
    </submittedName>
</protein>
<feature type="domain" description="UspA" evidence="2">
    <location>
        <begin position="2"/>
        <end position="137"/>
    </location>
</feature>
<name>A0A9D1PMI3_9BACI</name>
<sequence>MRIAVAIDGSENALRAAKHSVYLVKHLPEAVLELIFVVDFDKVKDDYLLTQNKDSLLLEREKKIKPVILEAEKNDIATTVTILKGNPSQEIIRYVNSEPIDQLILGSRGLNLFQEMILGSVSHKVMKHVQCPVTIVK</sequence>
<dbReference type="CDD" id="cd00293">
    <property type="entry name" value="USP-like"/>
    <property type="match status" value="1"/>
</dbReference>